<protein>
    <submittedName>
        <fullName evidence="1">Uncharacterized protein</fullName>
    </submittedName>
</protein>
<dbReference type="Proteomes" id="UP000002069">
    <property type="component" value="Chromosome"/>
</dbReference>
<organism evidence="1 2">
    <name type="scientific">Cronobacter turicensis (strain DSM 18703 / CCUG 55852 / LMG 23827 / z3032)</name>
    <dbReference type="NCBI Taxonomy" id="693216"/>
    <lineage>
        <taxon>Bacteria</taxon>
        <taxon>Pseudomonadati</taxon>
        <taxon>Pseudomonadota</taxon>
        <taxon>Gammaproteobacteria</taxon>
        <taxon>Enterobacterales</taxon>
        <taxon>Enterobacteriaceae</taxon>
        <taxon>Cronobacter</taxon>
    </lineage>
</organism>
<dbReference type="HOGENOM" id="CLU_3276649_0_0_6"/>
<evidence type="ECO:0000313" key="1">
    <source>
        <dbReference type="EMBL" id="CBA29177.1"/>
    </source>
</evidence>
<sequence>MYSEGVTQISGLSLAPFSLAVNNFSQALRKSAGIFIHLNWP</sequence>
<evidence type="ECO:0000313" key="2">
    <source>
        <dbReference type="Proteomes" id="UP000002069"/>
    </source>
</evidence>
<gene>
    <name evidence="1" type="ordered locus">Ctu_12850</name>
</gene>
<proteinExistence type="predicted"/>
<keyword evidence="2" id="KW-1185">Reference proteome</keyword>
<name>C9XYT0_CROTZ</name>
<accession>C9XYT0</accession>
<reference evidence="1 2" key="1">
    <citation type="journal article" date="2010" name="J. Bacteriol.">
        <title>Complete Genome Sequence of Cronobacter turicensis LMG 23827, a foodborne pathogen causing deaths in neonates.</title>
        <authorList>
            <person name="Stephan R."/>
            <person name="Lehner A."/>
            <person name="Tischler P."/>
            <person name="Rattei T."/>
        </authorList>
    </citation>
    <scope>NUCLEOTIDE SEQUENCE [LARGE SCALE GENOMIC DNA]</scope>
    <source>
        <strain evidence="2">DSM 18703 / CCUG 55852 / LMG 23827 / z3032</strain>
    </source>
</reference>
<reference evidence="2" key="2">
    <citation type="journal article" date="2011" name="J. Bacteriol.">
        <title>Complete genome sequence of Cronobacter turicensis LMG 23827, a food-borne pathogen causing deaths in neonates.</title>
        <authorList>
            <person name="Stephan R."/>
            <person name="Lehner A."/>
            <person name="Tischler P."/>
            <person name="Rattei T."/>
        </authorList>
    </citation>
    <scope>NUCLEOTIDE SEQUENCE [LARGE SCALE GENOMIC DNA]</scope>
    <source>
        <strain evidence="2">DSM 18703 / CCUG 55852 / LMG 23827 / z3032</strain>
    </source>
</reference>
<dbReference type="KEGG" id="ctu:CTU_12850"/>
<dbReference type="EMBL" id="FN543093">
    <property type="protein sequence ID" value="CBA29177.1"/>
    <property type="molecule type" value="Genomic_DNA"/>
</dbReference>
<dbReference type="AlphaFoldDB" id="C9XYT0"/>